<dbReference type="InterPro" id="IPR023365">
    <property type="entry name" value="Sortase_dom-sf"/>
</dbReference>
<proteinExistence type="predicted"/>
<evidence type="ECO:0000313" key="3">
    <source>
        <dbReference type="Proteomes" id="UP000294558"/>
    </source>
</evidence>
<dbReference type="EMBL" id="SOAU01000001">
    <property type="protein sequence ID" value="TDT14825.1"/>
    <property type="molecule type" value="Genomic_DNA"/>
</dbReference>
<dbReference type="InterPro" id="IPR005754">
    <property type="entry name" value="Sortase"/>
</dbReference>
<sequence length="602" mass="63587">MAEPLETTLLPDALALPDTPDGSTIGRRRLIAGAGAVAGAAAATQFVPQGVAQASVPAGASKFSILPKAVRLADTREKNKYDFTQFSNRYIRVKVGGRYGVPSTATAAVLTVTAVNYSSHSHVTVWPTGEGMPVASNLNLLPGAANANMVTVKLGNNGSIDVQALLPGHLIVDVLGFYEPVAGAVREGRFITLATPKRVFDSRQTSRRQVASGSYTTIDLTAYIPPDATAAVVNLTAALSTGDGHFTVMPYDAAGPPTTSSLNVSGPNEARAGSAVVATPTKGGKRRIKVYAHRSAAIIIDVFGYYTGGASSLSQTGLFVPVTPDRLIDTRKPGQIGRMWPNWVVEVPLPKSIDGKAAAIACNVTGTASRGAGHLTVSAARQTIPNTSNVNWSTAYSVVPNHVISQVTHNVGMQVFNATGSHVVVDLAGYFTGTPKVPSLPKYTNPPPPAAPPNWILRVPRLGLTSTVMAGNAEVVTDSGFTWHWTGTGYMGQNAHVAVFGHRTEAGGPYRYIDRMVNGDLISVTTGDGREYTYRMVGRYLTDAGTQNILNATRANNGTTFSIVACTVGYDSTKSGYPNPWAATSLKYRIVVNFELLSWREV</sequence>
<dbReference type="Proteomes" id="UP000294558">
    <property type="component" value="Unassembled WGS sequence"/>
</dbReference>
<dbReference type="Pfam" id="PF04203">
    <property type="entry name" value="Sortase"/>
    <property type="match status" value="1"/>
</dbReference>
<organism evidence="2 3">
    <name type="scientific">Ilumatobacter fluminis</name>
    <dbReference type="NCBI Taxonomy" id="467091"/>
    <lineage>
        <taxon>Bacteria</taxon>
        <taxon>Bacillati</taxon>
        <taxon>Actinomycetota</taxon>
        <taxon>Acidimicrobiia</taxon>
        <taxon>Acidimicrobiales</taxon>
        <taxon>Ilumatobacteraceae</taxon>
        <taxon>Ilumatobacter</taxon>
    </lineage>
</organism>
<evidence type="ECO:0000256" key="1">
    <source>
        <dbReference type="ARBA" id="ARBA00022801"/>
    </source>
</evidence>
<dbReference type="GO" id="GO:0016787">
    <property type="term" value="F:hydrolase activity"/>
    <property type="evidence" value="ECO:0007669"/>
    <property type="project" value="UniProtKB-KW"/>
</dbReference>
<gene>
    <name evidence="2" type="ORF">BDK89_0382</name>
</gene>
<protein>
    <submittedName>
        <fullName evidence="2">Sortase family protein</fullName>
    </submittedName>
</protein>
<dbReference type="AlphaFoldDB" id="A0A4R7HVG8"/>
<dbReference type="SUPFAM" id="SSF63817">
    <property type="entry name" value="Sortase"/>
    <property type="match status" value="1"/>
</dbReference>
<keyword evidence="3" id="KW-1185">Reference proteome</keyword>
<reference evidence="2 3" key="1">
    <citation type="submission" date="2019-03" db="EMBL/GenBank/DDBJ databases">
        <title>Sequencing the genomes of 1000 actinobacteria strains.</title>
        <authorList>
            <person name="Klenk H.-P."/>
        </authorList>
    </citation>
    <scope>NUCLEOTIDE SEQUENCE [LARGE SCALE GENOMIC DNA]</scope>
    <source>
        <strain evidence="2 3">DSM 18936</strain>
    </source>
</reference>
<dbReference type="InterPro" id="IPR006311">
    <property type="entry name" value="TAT_signal"/>
</dbReference>
<name>A0A4R7HVG8_9ACTN</name>
<keyword evidence="1" id="KW-0378">Hydrolase</keyword>
<comment type="caution">
    <text evidence="2">The sequence shown here is derived from an EMBL/GenBank/DDBJ whole genome shotgun (WGS) entry which is preliminary data.</text>
</comment>
<dbReference type="RefSeq" id="WP_166657306.1">
    <property type="nucleotide sequence ID" value="NZ_SOAU01000001.1"/>
</dbReference>
<accession>A0A4R7HVG8</accession>
<dbReference type="PROSITE" id="PS51318">
    <property type="entry name" value="TAT"/>
    <property type="match status" value="1"/>
</dbReference>
<evidence type="ECO:0000313" key="2">
    <source>
        <dbReference type="EMBL" id="TDT14825.1"/>
    </source>
</evidence>
<dbReference type="Gene3D" id="2.40.260.10">
    <property type="entry name" value="Sortase"/>
    <property type="match status" value="1"/>
</dbReference>